<protein>
    <recommendedName>
        <fullName evidence="3">Seipin</fullName>
        <ecNumber evidence="14">2.7.1.127</ecNumber>
    </recommendedName>
</protein>
<feature type="compositionally biased region" description="Basic and acidic residues" evidence="15">
    <location>
        <begin position="473"/>
        <end position="495"/>
    </location>
</feature>
<keyword evidence="5 16" id="KW-0812">Transmembrane</keyword>
<dbReference type="GO" id="GO:0008440">
    <property type="term" value="F:inositol-1,4,5-trisphosphate 3-kinase activity"/>
    <property type="evidence" value="ECO:0007669"/>
    <property type="project" value="UniProtKB-EC"/>
</dbReference>
<name>A0A8S4BHG3_9TELE</name>
<dbReference type="SUPFAM" id="SSF56104">
    <property type="entry name" value="SAICAR synthase-like"/>
    <property type="match status" value="1"/>
</dbReference>
<dbReference type="GO" id="GO:0140042">
    <property type="term" value="P:lipid droplet formation"/>
    <property type="evidence" value="ECO:0007669"/>
    <property type="project" value="UniProtKB-ARBA"/>
</dbReference>
<gene>
    <name evidence="17" type="ORF">MMEN_LOCUS17335</name>
</gene>
<evidence type="ECO:0000256" key="3">
    <source>
        <dbReference type="ARBA" id="ARBA00022064"/>
    </source>
</evidence>
<evidence type="ECO:0000256" key="2">
    <source>
        <dbReference type="ARBA" id="ARBA00007374"/>
    </source>
</evidence>
<keyword evidence="6" id="KW-0547">Nucleotide-binding</keyword>
<organism evidence="17 18">
    <name type="scientific">Menidia menidia</name>
    <name type="common">Atlantic silverside</name>
    <dbReference type="NCBI Taxonomy" id="238744"/>
    <lineage>
        <taxon>Eukaryota</taxon>
        <taxon>Metazoa</taxon>
        <taxon>Chordata</taxon>
        <taxon>Craniata</taxon>
        <taxon>Vertebrata</taxon>
        <taxon>Euteleostomi</taxon>
        <taxon>Actinopterygii</taxon>
        <taxon>Neopterygii</taxon>
        <taxon>Teleostei</taxon>
        <taxon>Neoteleostei</taxon>
        <taxon>Acanthomorphata</taxon>
        <taxon>Ovalentaria</taxon>
        <taxon>Atherinomorphae</taxon>
        <taxon>Atheriniformes</taxon>
        <taxon>Atherinopsidae</taxon>
        <taxon>Menidiinae</taxon>
        <taxon>Menidia</taxon>
    </lineage>
</organism>
<feature type="transmembrane region" description="Helical" evidence="16">
    <location>
        <begin position="45"/>
        <end position="67"/>
    </location>
</feature>
<evidence type="ECO:0000256" key="6">
    <source>
        <dbReference type="ARBA" id="ARBA00022741"/>
    </source>
</evidence>
<evidence type="ECO:0000256" key="10">
    <source>
        <dbReference type="ARBA" id="ARBA00022989"/>
    </source>
</evidence>
<evidence type="ECO:0000256" key="11">
    <source>
        <dbReference type="ARBA" id="ARBA00023098"/>
    </source>
</evidence>
<feature type="compositionally biased region" description="Basic and acidic residues" evidence="15">
    <location>
        <begin position="547"/>
        <end position="569"/>
    </location>
</feature>
<accession>A0A8S4BHG3</accession>
<feature type="region of interest" description="Disordered" evidence="15">
    <location>
        <begin position="287"/>
        <end position="306"/>
    </location>
</feature>
<dbReference type="FunFam" id="3.30.470.160:FF:000001">
    <property type="entry name" value="Kinase"/>
    <property type="match status" value="1"/>
</dbReference>
<keyword evidence="9" id="KW-0067">ATP-binding</keyword>
<keyword evidence="7" id="KW-0418">Kinase</keyword>
<evidence type="ECO:0000256" key="4">
    <source>
        <dbReference type="ARBA" id="ARBA00022679"/>
    </source>
</evidence>
<feature type="compositionally biased region" description="Basic and acidic residues" evidence="15">
    <location>
        <begin position="515"/>
        <end position="535"/>
    </location>
</feature>
<dbReference type="EC" id="2.7.1.127" evidence="14"/>
<dbReference type="PANTHER" id="PTHR21212:SF0">
    <property type="entry name" value="SEIPIN"/>
    <property type="match status" value="1"/>
</dbReference>
<comment type="subcellular location">
    <subcellularLocation>
        <location evidence="1">Endoplasmic reticulum membrane</location>
        <topology evidence="1">Multi-pass membrane protein</topology>
    </subcellularLocation>
</comment>
<keyword evidence="12 16" id="KW-0472">Membrane</keyword>
<comment type="catalytic activity">
    <reaction evidence="13">
        <text>1D-myo-inositol 1,4,5-trisphosphate + ATP = 1D-myo-inositol 1,3,4,5-tetrakisphosphate + ADP + H(+)</text>
        <dbReference type="Rhea" id="RHEA:11020"/>
        <dbReference type="ChEBI" id="CHEBI:15378"/>
        <dbReference type="ChEBI" id="CHEBI:30616"/>
        <dbReference type="ChEBI" id="CHEBI:57895"/>
        <dbReference type="ChEBI" id="CHEBI:203600"/>
        <dbReference type="ChEBI" id="CHEBI:456216"/>
        <dbReference type="EC" id="2.7.1.127"/>
    </reaction>
    <physiologicalReaction direction="left-to-right" evidence="13">
        <dbReference type="Rhea" id="RHEA:11021"/>
    </physiologicalReaction>
</comment>
<dbReference type="GO" id="GO:0006629">
    <property type="term" value="P:lipid metabolic process"/>
    <property type="evidence" value="ECO:0007669"/>
    <property type="project" value="UniProtKB-KW"/>
</dbReference>
<evidence type="ECO:0000256" key="15">
    <source>
        <dbReference type="SAM" id="MobiDB-lite"/>
    </source>
</evidence>
<dbReference type="GO" id="GO:0032958">
    <property type="term" value="P:inositol phosphate biosynthetic process"/>
    <property type="evidence" value="ECO:0007669"/>
    <property type="project" value="InterPro"/>
</dbReference>
<evidence type="ECO:0000256" key="8">
    <source>
        <dbReference type="ARBA" id="ARBA00022824"/>
    </source>
</evidence>
<comment type="caution">
    <text evidence="17">The sequence shown here is derived from an EMBL/GenBank/DDBJ whole genome shotgun (WGS) entry which is preliminary data.</text>
</comment>
<feature type="compositionally biased region" description="Polar residues" evidence="15">
    <location>
        <begin position="459"/>
        <end position="468"/>
    </location>
</feature>
<dbReference type="AlphaFoldDB" id="A0A8S4BHG3"/>
<keyword evidence="10 16" id="KW-1133">Transmembrane helix</keyword>
<dbReference type="EMBL" id="CAJRST010036666">
    <property type="protein sequence ID" value="CAG5990219.1"/>
    <property type="molecule type" value="Genomic_DNA"/>
</dbReference>
<evidence type="ECO:0000313" key="17">
    <source>
        <dbReference type="EMBL" id="CAG5990219.1"/>
    </source>
</evidence>
<evidence type="ECO:0000256" key="14">
    <source>
        <dbReference type="ARBA" id="ARBA00066784"/>
    </source>
</evidence>
<dbReference type="Pfam" id="PF03770">
    <property type="entry name" value="IPK"/>
    <property type="match status" value="1"/>
</dbReference>
<keyword evidence="4" id="KW-0808">Transferase</keyword>
<evidence type="ECO:0000256" key="5">
    <source>
        <dbReference type="ARBA" id="ARBA00022692"/>
    </source>
</evidence>
<dbReference type="InterPro" id="IPR005522">
    <property type="entry name" value="IPK"/>
</dbReference>
<evidence type="ECO:0000256" key="13">
    <source>
        <dbReference type="ARBA" id="ARBA00051963"/>
    </source>
</evidence>
<evidence type="ECO:0000256" key="9">
    <source>
        <dbReference type="ARBA" id="ARBA00022840"/>
    </source>
</evidence>
<dbReference type="CDD" id="cd23995">
    <property type="entry name" value="Seipin_BSCL2_like"/>
    <property type="match status" value="1"/>
</dbReference>
<dbReference type="OrthoDB" id="338650at2759"/>
<feature type="region of interest" description="Disordered" evidence="15">
    <location>
        <begin position="459"/>
        <end position="599"/>
    </location>
</feature>
<evidence type="ECO:0000256" key="16">
    <source>
        <dbReference type="SAM" id="Phobius"/>
    </source>
</evidence>
<dbReference type="Pfam" id="PF06775">
    <property type="entry name" value="Seipin"/>
    <property type="match status" value="1"/>
</dbReference>
<dbReference type="GO" id="GO:0005524">
    <property type="term" value="F:ATP binding"/>
    <property type="evidence" value="ECO:0007669"/>
    <property type="project" value="UniProtKB-KW"/>
</dbReference>
<dbReference type="GO" id="GO:0005789">
    <property type="term" value="C:endoplasmic reticulum membrane"/>
    <property type="evidence" value="ECO:0007669"/>
    <property type="project" value="UniProtKB-SubCell"/>
</dbReference>
<keyword evidence="11" id="KW-0443">Lipid metabolism</keyword>
<comment type="similarity">
    <text evidence="2">Belongs to the inositol phosphokinase (IPK) family.</text>
</comment>
<keyword evidence="8" id="KW-0256">Endoplasmic reticulum</keyword>
<reference evidence="17" key="1">
    <citation type="submission" date="2021-05" db="EMBL/GenBank/DDBJ databases">
        <authorList>
            <person name="Tigano A."/>
        </authorList>
    </citation>
    <scope>NUCLEOTIDE SEQUENCE</scope>
</reference>
<feature type="compositionally biased region" description="Acidic residues" evidence="15">
    <location>
        <begin position="583"/>
        <end position="592"/>
    </location>
</feature>
<dbReference type="Proteomes" id="UP000677803">
    <property type="component" value="Unassembled WGS sequence"/>
</dbReference>
<dbReference type="InterPro" id="IPR009617">
    <property type="entry name" value="Seipin"/>
</dbReference>
<proteinExistence type="inferred from homology"/>
<evidence type="ECO:0000313" key="18">
    <source>
        <dbReference type="Proteomes" id="UP000677803"/>
    </source>
</evidence>
<evidence type="ECO:0000256" key="1">
    <source>
        <dbReference type="ARBA" id="ARBA00004477"/>
    </source>
</evidence>
<sequence>MEQESNLSSEGIGELSVVFGRVLLKLQNAITSTVLQLRLKVVQSFTVFSVLLLLLWISAFLYGSFYYSYMPRATFTSPVHYYYRTDCESLSSFYCSYPVANVSLMRNKQHVMTFGQVYRISLQLEMPDSPTNHDLGMFMIKTTCFSEHGGQVAASARSARQLLKASSSRFGMLRYQSDLLKTLGTLLLLPAFLTGAAEQKQVLDVELYSEYIDDPYVPSVTAVIEILSNKVQIYSSHLLIHAHFTGIRYLLFYYPVLSAFVGISTNFIFLSFLLILSTTGQLFRQKPKQLTEDEQLPTMMDNTNNQPHDENEFAAGTAEVMGPHHMDPADRDTEELYSHRGNDTEMKNGNVSGQSERETHGVLMEQNHHQRFQPDTNMDTSDDSHMETMDTETENADSCSRLTDEAPQYLLISDKPSGSCKEIRERFRPKLLTTKSFPPYNQCIGGLGDDGEFKEFNSESNTVCQQNVDEAGEEKPKSTERKTDLNPRWPKDGVKAKWRSRRKERSGGNPEGTEGLEKGRWSGKRRVEESVKEMELLDEEREGGANNEEKHWSRSSSFEKVRKEEDKEASAVQGENSSRGESPEGEEDEGDGMTEGSAHPHPILARLLHSSSTSSSCSSINLSSAESDEVFSEGEDATSKRNSFRKCRSWKTFLTMMHWSLRRQSSWVQLAGHQGNFQLSKGGEVLKLYSEPEAKCLDCLMRDPLKPFVPQYYGLVTRGEHCYIRLEDLLCGLRRPVIMDCKMGVRTYQEAELVKERSKTTLRSDMYHKMVKVDPTAPSAEEHTKKGVTKCRYLQWKDTTTSTSTLGFRIEGIMMEDGSVQRDFRKIQTLTQLTEALLYFTRSHLNTLKAYHSRLLDLKDALKSSQFFRTHEVIGSSLLFVHDHSKASVWMIDFGKTTPLPDMTELQHTIPWSEGSREDGYLIGLTSLITSLDQAISVASGQQEDNCGEEISFT</sequence>
<dbReference type="InterPro" id="IPR038286">
    <property type="entry name" value="IPK_sf"/>
</dbReference>
<evidence type="ECO:0000256" key="7">
    <source>
        <dbReference type="ARBA" id="ARBA00022777"/>
    </source>
</evidence>
<keyword evidence="18" id="KW-1185">Reference proteome</keyword>
<feature type="transmembrane region" description="Helical" evidence="16">
    <location>
        <begin position="252"/>
        <end position="276"/>
    </location>
</feature>
<evidence type="ECO:0000256" key="12">
    <source>
        <dbReference type="ARBA" id="ARBA00023136"/>
    </source>
</evidence>
<dbReference type="Gene3D" id="3.30.470.160">
    <property type="entry name" value="Inositol polyphosphate kinase"/>
    <property type="match status" value="1"/>
</dbReference>
<dbReference type="PANTHER" id="PTHR21212">
    <property type="entry name" value="BERNARDINELLI-SEIP CONGENITAL LIPODYSTROPHY 2 HOMOLOG BSCL2 PROTEIN"/>
    <property type="match status" value="1"/>
</dbReference>